<dbReference type="InterPro" id="IPR010310">
    <property type="entry name" value="T7SS_ESAT-6-like"/>
</dbReference>
<protein>
    <submittedName>
        <fullName evidence="2">WXG100 family type VII secretion target</fullName>
    </submittedName>
</protein>
<proteinExistence type="predicted"/>
<dbReference type="Proteomes" id="UP000198852">
    <property type="component" value="Unassembled WGS sequence"/>
</dbReference>
<evidence type="ECO:0000313" key="3">
    <source>
        <dbReference type="Proteomes" id="UP000198852"/>
    </source>
</evidence>
<evidence type="ECO:0000256" key="1">
    <source>
        <dbReference type="SAM" id="MobiDB-lite"/>
    </source>
</evidence>
<name>A0A1I6TVE3_9PSEU</name>
<sequence length="104" mass="10839">MTGARMEPDRVRGGAAKFDGAADEVEQILDRLQQTLQAQGPCWGNDESGQAFAKDYVPGADGMTEALSAVQEALHNLRGQVEGAANDFESVDRGEAGNISGAGS</sequence>
<reference evidence="3" key="1">
    <citation type="submission" date="2016-10" db="EMBL/GenBank/DDBJ databases">
        <authorList>
            <person name="Varghese N."/>
            <person name="Submissions S."/>
        </authorList>
    </citation>
    <scope>NUCLEOTIDE SEQUENCE [LARGE SCALE GENOMIC DNA]</scope>
    <source>
        <strain evidence="3">DSM 44771</strain>
    </source>
</reference>
<dbReference type="EMBL" id="FOZX01000008">
    <property type="protein sequence ID" value="SFS93135.1"/>
    <property type="molecule type" value="Genomic_DNA"/>
</dbReference>
<dbReference type="SUPFAM" id="SSF140453">
    <property type="entry name" value="EsxAB dimer-like"/>
    <property type="match status" value="1"/>
</dbReference>
<evidence type="ECO:0000313" key="2">
    <source>
        <dbReference type="EMBL" id="SFS93135.1"/>
    </source>
</evidence>
<accession>A0A1I6TVE3</accession>
<feature type="region of interest" description="Disordered" evidence="1">
    <location>
        <begin position="85"/>
        <end position="104"/>
    </location>
</feature>
<dbReference type="Pfam" id="PF06013">
    <property type="entry name" value="WXG100"/>
    <property type="match status" value="1"/>
</dbReference>
<organism evidence="2 3">
    <name type="scientific">Saccharopolyspora flava</name>
    <dbReference type="NCBI Taxonomy" id="95161"/>
    <lineage>
        <taxon>Bacteria</taxon>
        <taxon>Bacillati</taxon>
        <taxon>Actinomycetota</taxon>
        <taxon>Actinomycetes</taxon>
        <taxon>Pseudonocardiales</taxon>
        <taxon>Pseudonocardiaceae</taxon>
        <taxon>Saccharopolyspora</taxon>
    </lineage>
</organism>
<dbReference type="STRING" id="95161.SAMN05660874_04293"/>
<gene>
    <name evidence="2" type="ORF">SAMN05660874_04293</name>
</gene>
<keyword evidence="3" id="KW-1185">Reference proteome</keyword>
<dbReference type="OrthoDB" id="4247883at2"/>
<dbReference type="AlphaFoldDB" id="A0A1I6TVE3"/>
<dbReference type="RefSeq" id="WP_093420931.1">
    <property type="nucleotide sequence ID" value="NZ_FOZX01000008.1"/>
</dbReference>
<dbReference type="Gene3D" id="1.10.287.1060">
    <property type="entry name" value="ESAT-6-like"/>
    <property type="match status" value="1"/>
</dbReference>
<dbReference type="InterPro" id="IPR036689">
    <property type="entry name" value="ESAT-6-like_sf"/>
</dbReference>